<dbReference type="Pfam" id="PF13539">
    <property type="entry name" value="Peptidase_M15_4"/>
    <property type="match status" value="1"/>
</dbReference>
<dbReference type="Gene3D" id="3.30.1380.10">
    <property type="match status" value="1"/>
</dbReference>
<feature type="compositionally biased region" description="Polar residues" evidence="1">
    <location>
        <begin position="155"/>
        <end position="172"/>
    </location>
</feature>
<dbReference type="Proteomes" id="UP000320811">
    <property type="component" value="Unassembled WGS sequence"/>
</dbReference>
<evidence type="ECO:0000259" key="2">
    <source>
        <dbReference type="Pfam" id="PF13539"/>
    </source>
</evidence>
<evidence type="ECO:0000256" key="1">
    <source>
        <dbReference type="SAM" id="MobiDB-lite"/>
    </source>
</evidence>
<accession>A0A561PVW1</accession>
<dbReference type="EMBL" id="VIWO01000002">
    <property type="protein sequence ID" value="TWF42266.1"/>
    <property type="molecule type" value="Genomic_DNA"/>
</dbReference>
<feature type="compositionally biased region" description="Basic and acidic residues" evidence="1">
    <location>
        <begin position="194"/>
        <end position="215"/>
    </location>
</feature>
<organism evidence="3 4">
    <name type="scientific">Chitinophaga polysaccharea</name>
    <dbReference type="NCBI Taxonomy" id="1293035"/>
    <lineage>
        <taxon>Bacteria</taxon>
        <taxon>Pseudomonadati</taxon>
        <taxon>Bacteroidota</taxon>
        <taxon>Chitinophagia</taxon>
        <taxon>Chitinophagales</taxon>
        <taxon>Chitinophagaceae</taxon>
        <taxon>Chitinophaga</taxon>
    </lineage>
</organism>
<keyword evidence="3" id="KW-0378">Hydrolase</keyword>
<dbReference type="RefSeq" id="WP_145665477.1">
    <property type="nucleotide sequence ID" value="NZ_VIWO01000002.1"/>
</dbReference>
<feature type="region of interest" description="Disordered" evidence="1">
    <location>
        <begin position="154"/>
        <end position="176"/>
    </location>
</feature>
<dbReference type="SUPFAM" id="SSF55166">
    <property type="entry name" value="Hedgehog/DD-peptidase"/>
    <property type="match status" value="1"/>
</dbReference>
<feature type="region of interest" description="Disordered" evidence="1">
    <location>
        <begin position="309"/>
        <end position="349"/>
    </location>
</feature>
<keyword evidence="4" id="KW-1185">Reference proteome</keyword>
<feature type="region of interest" description="Disordered" evidence="1">
    <location>
        <begin position="268"/>
        <end position="294"/>
    </location>
</feature>
<proteinExistence type="predicted"/>
<feature type="domain" description="Peptidase M15C" evidence="2">
    <location>
        <begin position="455"/>
        <end position="519"/>
    </location>
</feature>
<name>A0A561PVW1_9BACT</name>
<dbReference type="InterPro" id="IPR039561">
    <property type="entry name" value="Peptidase_M15C"/>
</dbReference>
<comment type="caution">
    <text evidence="3">The sequence shown here is derived from an EMBL/GenBank/DDBJ whole genome shotgun (WGS) entry which is preliminary data.</text>
</comment>
<dbReference type="InterPro" id="IPR009045">
    <property type="entry name" value="Zn_M74/Hedgehog-like"/>
</dbReference>
<keyword evidence="3" id="KW-0645">Protease</keyword>
<evidence type="ECO:0000313" key="4">
    <source>
        <dbReference type="Proteomes" id="UP000320811"/>
    </source>
</evidence>
<keyword evidence="3" id="KW-0121">Carboxypeptidase</keyword>
<dbReference type="GO" id="GO:0004180">
    <property type="term" value="F:carboxypeptidase activity"/>
    <property type="evidence" value="ECO:0007669"/>
    <property type="project" value="UniProtKB-KW"/>
</dbReference>
<reference evidence="3 4" key="1">
    <citation type="submission" date="2019-06" db="EMBL/GenBank/DDBJ databases">
        <title>Sorghum-associated microbial communities from plants grown in Nebraska, USA.</title>
        <authorList>
            <person name="Schachtman D."/>
        </authorList>
    </citation>
    <scope>NUCLEOTIDE SEQUENCE [LARGE SCALE GENOMIC DNA]</scope>
    <source>
        <strain evidence="3 4">1209</strain>
    </source>
</reference>
<feature type="compositionally biased region" description="Pro residues" evidence="1">
    <location>
        <begin position="276"/>
        <end position="288"/>
    </location>
</feature>
<protein>
    <submittedName>
        <fullName evidence="3">D-alanyl-D-alanine carboxypeptidase-like protein</fullName>
    </submittedName>
</protein>
<dbReference type="AlphaFoldDB" id="A0A561PVW1"/>
<gene>
    <name evidence="3" type="ORF">FHW36_10221</name>
</gene>
<feature type="region of interest" description="Disordered" evidence="1">
    <location>
        <begin position="194"/>
        <end position="225"/>
    </location>
</feature>
<evidence type="ECO:0000313" key="3">
    <source>
        <dbReference type="EMBL" id="TWF42266.1"/>
    </source>
</evidence>
<dbReference type="OrthoDB" id="9799970at2"/>
<sequence length="523" mass="57659">MKKKQIPYTCYDDVLSSYYGCHRPPRKKRKTLTMSFDNGEILPGKDNEPFQEYIVASSLDKDGDVFDEYVVQSYSVAEDNSGEEYVVQSFSYNDDSYESPYQGTDFISTSSTVSQNQDLQTDVLDPLYTERAADVPSSNKPDTDALISDIKDIQRQSPPVASAPADNSGSLSSREEEIVNDLQAILSGKKVYDPASKKTVNREDIGKQQSVEDNKPAPAPDPGAKNEHAIFDRIAQNMKYANAYNLGTIQVDTEELNNRFNEFDKVPEAPAKQPATPTPPAAPAPAPAPVSQQEDFDPTEFIRDLDEMRKQGQGQPGATVEAQPVPSTQMSPPGATATDFPPRPTNLRPLHAPERAAEFGTFAYVADPTTFNGDGIRVTDNWVHDNIMSVSIPQLNGKQANGRPIQHGTILFHRAGADRLQRLWAAWDAAGLLDRVLSFEGGYAARFIRHTENRNPRPLSNHSWGTAFDINASQNPFGQEPAQMGQPGCVRELVAIANQHGFFWGGHFNGHKDGMHFELGKAI</sequence>